<evidence type="ECO:0000313" key="2">
    <source>
        <dbReference type="Proteomes" id="UP000265120"/>
    </source>
</evidence>
<keyword evidence="2" id="KW-1185">Reference proteome</keyword>
<dbReference type="Proteomes" id="UP000265120">
    <property type="component" value="Chromosome 20"/>
</dbReference>
<dbReference type="AlphaFoldDB" id="A0A3P8X656"/>
<accession>A0A3P8X656</accession>
<reference evidence="1" key="2">
    <citation type="submission" date="2025-08" db="UniProtKB">
        <authorList>
            <consortium name="Ensembl"/>
        </authorList>
    </citation>
    <scope>IDENTIFICATION</scope>
</reference>
<dbReference type="InParanoid" id="A0A3P8X656"/>
<sequence length="92" mass="9887">MKSRGKMAIHYQGPRWTGSNYLDTGGAAFTHGVGHGRTRRIDHGDEAQEAELLGGEVGLVAVEGESTRKLGGGQVQVAEAWGGRGDRSQRRR</sequence>
<dbReference type="GeneTree" id="ENSGT00940000177717"/>
<protein>
    <submittedName>
        <fullName evidence="1">Uncharacterized protein</fullName>
    </submittedName>
</protein>
<dbReference type="OMA" id="ETWIRRE"/>
<reference evidence="1" key="3">
    <citation type="submission" date="2025-09" db="UniProtKB">
        <authorList>
            <consortium name="Ensembl"/>
        </authorList>
    </citation>
    <scope>IDENTIFICATION</scope>
</reference>
<name>A0A3P8X656_CYNSE</name>
<evidence type="ECO:0000313" key="1">
    <source>
        <dbReference type="Ensembl" id="ENSCSEP00000033756.1"/>
    </source>
</evidence>
<reference evidence="1 2" key="1">
    <citation type="journal article" date="2014" name="Nat. Genet.">
        <title>Whole-genome sequence of a flatfish provides insights into ZW sex chromosome evolution and adaptation to a benthic lifestyle.</title>
        <authorList>
            <person name="Chen S."/>
            <person name="Zhang G."/>
            <person name="Shao C."/>
            <person name="Huang Q."/>
            <person name="Liu G."/>
            <person name="Zhang P."/>
            <person name="Song W."/>
            <person name="An N."/>
            <person name="Chalopin D."/>
            <person name="Volff J.N."/>
            <person name="Hong Y."/>
            <person name="Li Q."/>
            <person name="Sha Z."/>
            <person name="Zhou H."/>
            <person name="Xie M."/>
            <person name="Yu Q."/>
            <person name="Liu Y."/>
            <person name="Xiang H."/>
            <person name="Wang N."/>
            <person name="Wu K."/>
            <person name="Yang C."/>
            <person name="Zhou Q."/>
            <person name="Liao X."/>
            <person name="Yang L."/>
            <person name="Hu Q."/>
            <person name="Zhang J."/>
            <person name="Meng L."/>
            <person name="Jin L."/>
            <person name="Tian Y."/>
            <person name="Lian J."/>
            <person name="Yang J."/>
            <person name="Miao G."/>
            <person name="Liu S."/>
            <person name="Liang Z."/>
            <person name="Yan F."/>
            <person name="Li Y."/>
            <person name="Sun B."/>
            <person name="Zhang H."/>
            <person name="Zhang J."/>
            <person name="Zhu Y."/>
            <person name="Du M."/>
            <person name="Zhao Y."/>
            <person name="Schartl M."/>
            <person name="Tang Q."/>
            <person name="Wang J."/>
        </authorList>
    </citation>
    <scope>NUCLEOTIDE SEQUENCE</scope>
</reference>
<dbReference type="Ensembl" id="ENSCSET00000034191.1">
    <property type="protein sequence ID" value="ENSCSEP00000033756.1"/>
    <property type="gene ID" value="ENSCSEG00000021658.1"/>
</dbReference>
<organism evidence="1 2">
    <name type="scientific">Cynoglossus semilaevis</name>
    <name type="common">Tongue sole</name>
    <dbReference type="NCBI Taxonomy" id="244447"/>
    <lineage>
        <taxon>Eukaryota</taxon>
        <taxon>Metazoa</taxon>
        <taxon>Chordata</taxon>
        <taxon>Craniata</taxon>
        <taxon>Vertebrata</taxon>
        <taxon>Euteleostomi</taxon>
        <taxon>Actinopterygii</taxon>
        <taxon>Neopterygii</taxon>
        <taxon>Teleostei</taxon>
        <taxon>Neoteleostei</taxon>
        <taxon>Acanthomorphata</taxon>
        <taxon>Carangaria</taxon>
        <taxon>Pleuronectiformes</taxon>
        <taxon>Pleuronectoidei</taxon>
        <taxon>Cynoglossidae</taxon>
        <taxon>Cynoglossinae</taxon>
        <taxon>Cynoglossus</taxon>
    </lineage>
</organism>
<proteinExistence type="predicted"/>